<dbReference type="InterPro" id="IPR020902">
    <property type="entry name" value="Actin/actin-like_CS"/>
</dbReference>
<dbReference type="GO" id="GO:0016787">
    <property type="term" value="F:hydrolase activity"/>
    <property type="evidence" value="ECO:0007669"/>
    <property type="project" value="UniProtKB-KW"/>
</dbReference>
<dbReference type="Gene3D" id="3.30.420.40">
    <property type="match status" value="2"/>
</dbReference>
<dbReference type="FunFam" id="3.30.420.40:FF:000404">
    <property type="entry name" value="Major actin"/>
    <property type="match status" value="1"/>
</dbReference>
<dbReference type="PRINTS" id="PR00190">
    <property type="entry name" value="ACTIN"/>
</dbReference>
<reference evidence="4" key="1">
    <citation type="journal article" date="2012" name="Exp. Parasitol.">
        <title>Cloning and characterization of a surface antigen CiSA-32.6 from Cryptocaryon irritans.</title>
        <authorList>
            <person name="Huang X."/>
            <person name="Sun Z."/>
            <person name="Guo G."/>
            <person name="Zheng C."/>
            <person name="Xu Y."/>
            <person name="Yuan L."/>
            <person name="Liu C."/>
        </authorList>
    </citation>
    <scope>NUCLEOTIDE SEQUENCE</scope>
    <source>
        <strain evidence="4">PYH4.12</strain>
    </source>
</reference>
<evidence type="ECO:0000313" key="4">
    <source>
        <dbReference type="EMBL" id="AEV57493.1"/>
    </source>
</evidence>
<sequence>MAEDQQAAVVIDNGSGMCRAGVAGDDAPRAAFPSIVGRPKMPGIMVGMDQKDTYVGEEAQAKRGVLTLKYPIEHGIITNWGDMEKIWHHCFFNELRVTPEEHPSLLTEAPMNPKANREKMTQIMFETFNVPSFYVAIQAVLSLYASGRTTGIVVDSGDGVTHTVPIYEGYALPHAIMRIDLAGRDLTDYMVKLLAEVGQSFASSAEREITRDIKEKLAYVALDFEAEMKAYAESSQNDQTYELPDGNTLTIGNQRFRCPEALFQPIKIGKEFSGIHELTFQSIMKCDVDVRKDLYGNIVMSGGTTMFNGIAERLNKEVVALAPSSMKIKVIAPPERKYSVWIGGSILSSLSTFQTMRITKSEYDESGPSIVHRKCF</sequence>
<dbReference type="CDD" id="cd10224">
    <property type="entry name" value="ASKHA_NBD_actin"/>
    <property type="match status" value="1"/>
</dbReference>
<dbReference type="Pfam" id="PF00022">
    <property type="entry name" value="Actin"/>
    <property type="match status" value="1"/>
</dbReference>
<dbReference type="SMART" id="SM00268">
    <property type="entry name" value="ACTIN"/>
    <property type="match status" value="1"/>
</dbReference>
<dbReference type="AlphaFoldDB" id="I1TEC2"/>
<comment type="catalytic activity">
    <reaction evidence="2">
        <text>ATP + H2O = ADP + phosphate + H(+)</text>
        <dbReference type="Rhea" id="RHEA:13065"/>
        <dbReference type="ChEBI" id="CHEBI:15377"/>
        <dbReference type="ChEBI" id="CHEBI:15378"/>
        <dbReference type="ChEBI" id="CHEBI:30616"/>
        <dbReference type="ChEBI" id="CHEBI:43474"/>
        <dbReference type="ChEBI" id="CHEBI:456216"/>
    </reaction>
</comment>
<evidence type="ECO:0000256" key="2">
    <source>
        <dbReference type="ARBA" id="ARBA00049360"/>
    </source>
</evidence>
<dbReference type="InterPro" id="IPR004000">
    <property type="entry name" value="Actin"/>
</dbReference>
<comment type="similarity">
    <text evidence="3">Belongs to the actin family.</text>
</comment>
<dbReference type="InterPro" id="IPR004001">
    <property type="entry name" value="Actin_CS"/>
</dbReference>
<dbReference type="FunFam" id="3.90.640.10:FF:000047">
    <property type="entry name" value="Actin, alpha skeletal muscle"/>
    <property type="match status" value="1"/>
</dbReference>
<keyword evidence="1" id="KW-0378">Hydrolase</keyword>
<dbReference type="Gene3D" id="3.90.640.10">
    <property type="entry name" value="Actin, Chain A, domain 4"/>
    <property type="match status" value="1"/>
</dbReference>
<organism evidence="4">
    <name type="scientific">Cryptocaryon irritans</name>
    <dbReference type="NCBI Taxonomy" id="153251"/>
    <lineage>
        <taxon>Eukaryota</taxon>
        <taxon>Sar</taxon>
        <taxon>Alveolata</taxon>
        <taxon>Ciliophora</taxon>
        <taxon>Ciliophora incertae sedis</taxon>
        <taxon>Cryptocaryon</taxon>
    </lineage>
</organism>
<dbReference type="PROSITE" id="PS00406">
    <property type="entry name" value="ACTINS_1"/>
    <property type="match status" value="1"/>
</dbReference>
<evidence type="ECO:0000256" key="3">
    <source>
        <dbReference type="RuleBase" id="RU000487"/>
    </source>
</evidence>
<dbReference type="InterPro" id="IPR043129">
    <property type="entry name" value="ATPase_NBD"/>
</dbReference>
<dbReference type="PANTHER" id="PTHR11937">
    <property type="entry name" value="ACTIN"/>
    <property type="match status" value="1"/>
</dbReference>
<dbReference type="FunFam" id="3.30.420.40:FF:000291">
    <property type="entry name" value="Actin, alpha skeletal muscle"/>
    <property type="match status" value="1"/>
</dbReference>
<proteinExistence type="evidence at transcript level"/>
<dbReference type="PROSITE" id="PS01132">
    <property type="entry name" value="ACTINS_ACT_LIKE"/>
    <property type="match status" value="1"/>
</dbReference>
<dbReference type="EMBL" id="JN399999">
    <property type="protein sequence ID" value="AEV57493.1"/>
    <property type="molecule type" value="mRNA"/>
</dbReference>
<name>I1TEC2_9CILI</name>
<protein>
    <submittedName>
        <fullName evidence="4">Actin</fullName>
    </submittedName>
</protein>
<evidence type="ECO:0000256" key="1">
    <source>
        <dbReference type="ARBA" id="ARBA00022801"/>
    </source>
</evidence>
<dbReference type="SUPFAM" id="SSF53067">
    <property type="entry name" value="Actin-like ATPase domain"/>
    <property type="match status" value="2"/>
</dbReference>
<accession>I1TEC2</accession>